<evidence type="ECO:0000256" key="1">
    <source>
        <dbReference type="SAM" id="SignalP"/>
    </source>
</evidence>
<protein>
    <recommendedName>
        <fullName evidence="4">DUF3997 domain-containing protein</fullName>
    </recommendedName>
</protein>
<dbReference type="RefSeq" id="WP_284132859.1">
    <property type="nucleotide sequence ID" value="NZ_JASKYM010000004.1"/>
</dbReference>
<evidence type="ECO:0008006" key="4">
    <source>
        <dbReference type="Google" id="ProtNLM"/>
    </source>
</evidence>
<reference evidence="2 3" key="1">
    <citation type="submission" date="2023-05" db="EMBL/GenBank/DDBJ databases">
        <title>Rombocin, a short stable natural nisin variant, displays selective antimicrobial activity against Listeria monocytogenes and employs dual mode of action to kill target bacterial strains.</title>
        <authorList>
            <person name="Wambui J."/>
            <person name="Stephan R."/>
            <person name="Kuipers O.P."/>
        </authorList>
    </citation>
    <scope>NUCLEOTIDE SEQUENCE [LARGE SCALE GENOMIC DNA]</scope>
    <source>
        <strain evidence="2 3">RC002</strain>
    </source>
</reference>
<keyword evidence="3" id="KW-1185">Reference proteome</keyword>
<accession>A0ABT7EAG8</accession>
<dbReference type="EMBL" id="JASKYM010000004">
    <property type="protein sequence ID" value="MDK2563923.1"/>
    <property type="molecule type" value="Genomic_DNA"/>
</dbReference>
<name>A0ABT7EAG8_9FIRM</name>
<gene>
    <name evidence="2" type="ORF">QOZ84_10205</name>
</gene>
<sequence>MKKSRHVISICLLMVILFICSQSDNKSENMTTGDNNDYVLIVWEGRSYVPFCVIDNSERGAQIGVVNGDKNDQVFEYKKHSTYNWIISFYKSGEMDNSMLIKEIDVTKIPNNLRSEYEWNNK</sequence>
<organism evidence="2 3">
    <name type="scientific">Romboutsia sedimentorum</name>
    <dbReference type="NCBI Taxonomy" id="1368474"/>
    <lineage>
        <taxon>Bacteria</taxon>
        <taxon>Bacillati</taxon>
        <taxon>Bacillota</taxon>
        <taxon>Clostridia</taxon>
        <taxon>Peptostreptococcales</taxon>
        <taxon>Peptostreptococcaceae</taxon>
        <taxon>Romboutsia</taxon>
    </lineage>
</organism>
<proteinExistence type="predicted"/>
<comment type="caution">
    <text evidence="2">The sequence shown here is derived from an EMBL/GenBank/DDBJ whole genome shotgun (WGS) entry which is preliminary data.</text>
</comment>
<keyword evidence="1" id="KW-0732">Signal</keyword>
<dbReference type="Proteomes" id="UP001301012">
    <property type="component" value="Unassembled WGS sequence"/>
</dbReference>
<feature type="chain" id="PRO_5045958706" description="DUF3997 domain-containing protein" evidence="1">
    <location>
        <begin position="27"/>
        <end position="122"/>
    </location>
</feature>
<feature type="signal peptide" evidence="1">
    <location>
        <begin position="1"/>
        <end position="26"/>
    </location>
</feature>
<evidence type="ECO:0000313" key="3">
    <source>
        <dbReference type="Proteomes" id="UP001301012"/>
    </source>
</evidence>
<evidence type="ECO:0000313" key="2">
    <source>
        <dbReference type="EMBL" id="MDK2563923.1"/>
    </source>
</evidence>